<evidence type="ECO:0000256" key="1">
    <source>
        <dbReference type="SAM" id="Phobius"/>
    </source>
</evidence>
<keyword evidence="1" id="KW-0472">Membrane</keyword>
<proteinExistence type="predicted"/>
<evidence type="ECO:0008006" key="4">
    <source>
        <dbReference type="Google" id="ProtNLM"/>
    </source>
</evidence>
<keyword evidence="1" id="KW-0812">Transmembrane</keyword>
<dbReference type="EMBL" id="CP063767">
    <property type="protein sequence ID" value="QOY60448.1"/>
    <property type="molecule type" value="Genomic_DNA"/>
</dbReference>
<reference evidence="2 3" key="1">
    <citation type="submission" date="2020-10" db="EMBL/GenBank/DDBJ databases">
        <title>Olsenella immobilis sp.nov., isolated from the mud in a fermentation cellar used for the production of Chinese strong-flavoured liquor.</title>
        <authorList>
            <person name="Lu L."/>
        </authorList>
    </citation>
    <scope>NUCLEOTIDE SEQUENCE [LARGE SCALE GENOMIC DNA]</scope>
    <source>
        <strain evidence="2 3">LZLJ-2</strain>
    </source>
</reference>
<dbReference type="KEGG" id="tio:INP52_08590"/>
<evidence type="ECO:0000313" key="3">
    <source>
        <dbReference type="Proteomes" id="UP000593735"/>
    </source>
</evidence>
<evidence type="ECO:0000313" key="2">
    <source>
        <dbReference type="EMBL" id="QOY60448.1"/>
    </source>
</evidence>
<keyword evidence="3" id="KW-1185">Reference proteome</keyword>
<protein>
    <recommendedName>
        <fullName evidence="4">Cell envelope-related transcriptional attenuator domain-containing protein</fullName>
    </recommendedName>
</protein>
<sequence length="261" mass="27018">MPRKREKFDRIDVPRESPHKNVMGAVISGVVLVAAALVVGVVWNRVQLESRLGDTGLTSAVGAQSSTSVSDESYVASTDEFECILLFTADSLDQTGATLNSARILALNKTQGTAILADVPLEATLSVQDSSVTLSDLYTSSGYAACVAPLSKATNVEFAHVVVATDDVLEEASSLAGSSASELVSSASGLLSKIRTDMGAQELLSLAQTLSSVGRANLTRVDATLVPQTTTDDEGSVTETGSQVIDATQLDVALGLLVAAE</sequence>
<dbReference type="AlphaFoldDB" id="A0A7S7M887"/>
<accession>A0A7S7M887</accession>
<dbReference type="Proteomes" id="UP000593735">
    <property type="component" value="Chromosome"/>
</dbReference>
<dbReference type="RefSeq" id="WP_194370904.1">
    <property type="nucleotide sequence ID" value="NZ_CP063767.1"/>
</dbReference>
<organism evidence="2 3">
    <name type="scientific">Thermophilibacter immobilis</name>
    <dbReference type="NCBI Taxonomy" id="2779519"/>
    <lineage>
        <taxon>Bacteria</taxon>
        <taxon>Bacillati</taxon>
        <taxon>Actinomycetota</taxon>
        <taxon>Coriobacteriia</taxon>
        <taxon>Coriobacteriales</taxon>
        <taxon>Atopobiaceae</taxon>
        <taxon>Thermophilibacter</taxon>
    </lineage>
</organism>
<keyword evidence="1" id="KW-1133">Transmembrane helix</keyword>
<feature type="transmembrane region" description="Helical" evidence="1">
    <location>
        <begin position="21"/>
        <end position="43"/>
    </location>
</feature>
<gene>
    <name evidence="2" type="ORF">INP52_08590</name>
</gene>
<name>A0A7S7M887_9ACTN</name>